<organism evidence="2 3">
    <name type="scientific">Hypericibacter terrae</name>
    <dbReference type="NCBI Taxonomy" id="2602015"/>
    <lineage>
        <taxon>Bacteria</taxon>
        <taxon>Pseudomonadati</taxon>
        <taxon>Pseudomonadota</taxon>
        <taxon>Alphaproteobacteria</taxon>
        <taxon>Rhodospirillales</taxon>
        <taxon>Dongiaceae</taxon>
        <taxon>Hypericibacter</taxon>
    </lineage>
</organism>
<name>A0A5J6MMK4_9PROT</name>
<dbReference type="GO" id="GO:0016787">
    <property type="term" value="F:hydrolase activity"/>
    <property type="evidence" value="ECO:0007669"/>
    <property type="project" value="UniProtKB-KW"/>
</dbReference>
<reference evidence="2 3" key="1">
    <citation type="submission" date="2019-08" db="EMBL/GenBank/DDBJ databases">
        <title>Hyperibacter terrae gen. nov., sp. nov. and Hyperibacter viscosus sp. nov., two new members in the family Rhodospirillaceae isolated from the rhizosphere of Hypericum perforatum.</title>
        <authorList>
            <person name="Noviana Z."/>
        </authorList>
    </citation>
    <scope>NUCLEOTIDE SEQUENCE [LARGE SCALE GENOMIC DNA]</scope>
    <source>
        <strain evidence="2 3">R5913</strain>
    </source>
</reference>
<dbReference type="OrthoDB" id="9815326at2"/>
<proteinExistence type="predicted"/>
<keyword evidence="2" id="KW-0378">Hydrolase</keyword>
<accession>A0A5J6MMK4</accession>
<dbReference type="Pfam" id="PF05013">
    <property type="entry name" value="FGase"/>
    <property type="match status" value="1"/>
</dbReference>
<dbReference type="Gene3D" id="3.40.630.40">
    <property type="entry name" value="Zn-dependent exopeptidases"/>
    <property type="match status" value="1"/>
</dbReference>
<dbReference type="Proteomes" id="UP000326202">
    <property type="component" value="Chromosome"/>
</dbReference>
<evidence type="ECO:0000313" key="2">
    <source>
        <dbReference type="EMBL" id="QEX15956.1"/>
    </source>
</evidence>
<keyword evidence="3" id="KW-1185">Reference proteome</keyword>
<dbReference type="KEGG" id="htq:FRZ44_12460"/>
<gene>
    <name evidence="2" type="ORF">FRZ44_12460</name>
</gene>
<dbReference type="SUPFAM" id="SSF53187">
    <property type="entry name" value="Zn-dependent exopeptidases"/>
    <property type="match status" value="1"/>
</dbReference>
<dbReference type="PIRSF" id="PIRSF029730">
    <property type="entry name" value="UCP029730"/>
    <property type="match status" value="1"/>
</dbReference>
<evidence type="ECO:0000256" key="1">
    <source>
        <dbReference type="SAM" id="MobiDB-lite"/>
    </source>
</evidence>
<dbReference type="InterPro" id="IPR007709">
    <property type="entry name" value="N-FG_amidohydro"/>
</dbReference>
<protein>
    <submittedName>
        <fullName evidence="2">N-formylglutamate amidohydrolase</fullName>
    </submittedName>
</protein>
<dbReference type="InterPro" id="IPR011227">
    <property type="entry name" value="UCP029730"/>
</dbReference>
<sequence>MTLAPDSLLDPDEPDPVAVHRPDGRSPYFLTCDHAGRLLPRRLGDLGIPAFELERHIGWDIGAAGLTRQMAQRLDATAIRQIYSRLVCDCNRPPDAPDFATLISENTHIPGNRDLTPAELAARREEIWRPYQEAIARLLDARKAAGQPTLLVAMHSFTPVYKGQSRPWHVGLLYNRDRRLADAIRPLLQTAQVPIDSGHAEAGKPLVVGDNEPYRLTDETDYTVPVHGEKRGLVSLEIEVRQDLIASPQGQAAWAVLFETLLREVQGRFVN</sequence>
<dbReference type="AlphaFoldDB" id="A0A5J6MMK4"/>
<evidence type="ECO:0000313" key="3">
    <source>
        <dbReference type="Proteomes" id="UP000326202"/>
    </source>
</evidence>
<feature type="region of interest" description="Disordered" evidence="1">
    <location>
        <begin position="1"/>
        <end position="23"/>
    </location>
</feature>
<dbReference type="RefSeq" id="WP_151176367.1">
    <property type="nucleotide sequence ID" value="NZ_CP042906.1"/>
</dbReference>
<dbReference type="EMBL" id="CP042906">
    <property type="protein sequence ID" value="QEX15956.1"/>
    <property type="molecule type" value="Genomic_DNA"/>
</dbReference>